<name>A0A182FHY1_ANOAL</name>
<dbReference type="Proteomes" id="UP000069272">
    <property type="component" value="Chromosome 3L"/>
</dbReference>
<dbReference type="EnsemblMetazoa" id="AALB006125-RA">
    <property type="protein sequence ID" value="AALB006125-PA"/>
    <property type="gene ID" value="AALB006125"/>
</dbReference>
<dbReference type="AlphaFoldDB" id="A0A182FHY1"/>
<organism evidence="1 2">
    <name type="scientific">Anopheles albimanus</name>
    <name type="common">New world malaria mosquito</name>
    <dbReference type="NCBI Taxonomy" id="7167"/>
    <lineage>
        <taxon>Eukaryota</taxon>
        <taxon>Metazoa</taxon>
        <taxon>Ecdysozoa</taxon>
        <taxon>Arthropoda</taxon>
        <taxon>Hexapoda</taxon>
        <taxon>Insecta</taxon>
        <taxon>Pterygota</taxon>
        <taxon>Neoptera</taxon>
        <taxon>Endopterygota</taxon>
        <taxon>Diptera</taxon>
        <taxon>Nematocera</taxon>
        <taxon>Culicoidea</taxon>
        <taxon>Culicidae</taxon>
        <taxon>Anophelinae</taxon>
        <taxon>Anopheles</taxon>
    </lineage>
</organism>
<dbReference type="VEuPathDB" id="VectorBase:AALB006125"/>
<keyword evidence="2" id="KW-1185">Reference proteome</keyword>
<reference evidence="1 2" key="1">
    <citation type="journal article" date="2017" name="G3 (Bethesda)">
        <title>The Physical Genome Mapping of Anopheles albimanus Corrected Scaffold Misassemblies and Identified Interarm Rearrangements in Genus Anopheles.</title>
        <authorList>
            <person name="Artemov G.N."/>
            <person name="Peery A.N."/>
            <person name="Jiang X."/>
            <person name="Tu Z."/>
            <person name="Stegniy V.N."/>
            <person name="Sharakhova M.V."/>
            <person name="Sharakhov I.V."/>
        </authorList>
    </citation>
    <scope>NUCLEOTIDE SEQUENCE [LARGE SCALE GENOMIC DNA]</scope>
    <source>
        <strain evidence="1 2">ALBI9_A</strain>
    </source>
</reference>
<proteinExistence type="predicted"/>
<evidence type="ECO:0000313" key="1">
    <source>
        <dbReference type="EnsemblMetazoa" id="AALB006125-PA"/>
    </source>
</evidence>
<protein>
    <submittedName>
        <fullName evidence="1">Uncharacterized protein</fullName>
    </submittedName>
</protein>
<evidence type="ECO:0000313" key="2">
    <source>
        <dbReference type="Proteomes" id="UP000069272"/>
    </source>
</evidence>
<accession>A0A182FHY1</accession>
<sequence length="244" mass="26970">METDGEASPSPPPRTLTTRKRTTVSTPPMRWVVLGAGDDVAAAIKSLLHPVHQHLLVVAWCAIDETVFRTRRARVTDNLTATCCNVSSRLPWYQHRLLHIQVTCLPPEPILELYWNTGRLAGHNSIQSTFFIVFYFCSEKLDTPWAHHGTSNTHSSTHRSTVHRNTERVASTSASVALNGPTVDGRPCSEYQRNLARLTNRHAPATWSVAPVTSASSSSLSSPPGAMNLCEREKYIHALRIGSV</sequence>
<reference evidence="1" key="2">
    <citation type="submission" date="2022-08" db="UniProtKB">
        <authorList>
            <consortium name="EnsemblMetazoa"/>
        </authorList>
    </citation>
    <scope>IDENTIFICATION</scope>
    <source>
        <strain evidence="1">STECLA/ALBI9_A</strain>
    </source>
</reference>